<comment type="caution">
    <text evidence="1">The sequence shown here is derived from an EMBL/GenBank/DDBJ whole genome shotgun (WGS) entry which is preliminary data.</text>
</comment>
<name>A0A1J7CFZ7_FLAJO</name>
<accession>A0A1J7CFZ7</accession>
<dbReference type="AlphaFoldDB" id="A0A1J7CFZ7"/>
<evidence type="ECO:0000313" key="1">
    <source>
        <dbReference type="EMBL" id="OIV40468.1"/>
    </source>
</evidence>
<protein>
    <submittedName>
        <fullName evidence="1">Uncharacterized protein</fullName>
    </submittedName>
</protein>
<keyword evidence="2" id="KW-1185">Reference proteome</keyword>
<gene>
    <name evidence="1" type="ORF">BKM63_16395</name>
</gene>
<reference evidence="1 2" key="1">
    <citation type="submission" date="2016-10" db="EMBL/GenBank/DDBJ databases">
        <title>Draft Genome Sequence of Rhizobacteria Flavobacterium johnsoniae CI04.</title>
        <authorList>
            <person name="Bravo J.I."/>
            <person name="Lozano G.L."/>
            <person name="Handelsman J."/>
        </authorList>
    </citation>
    <scope>NUCLEOTIDE SEQUENCE [LARGE SCALE GENOMIC DNA]</scope>
    <source>
        <strain evidence="1 2">CI04</strain>
    </source>
</reference>
<sequence>MSDEFLKELQNIKKAKFKNSLTDEPMLSIIEKIDKHYDEEQCSSLRDIIKAQKLIILYSKASDFEQALEIIEVSKTILSFLKNESLILGKIFLYPSFAYYYKKTKNYSLSKRYINHTVKFDDLLSAKFRVLHIHKIHHVINLHQLHLEKKEYKKCAELFADIFVYSNDLILPSKYGKSGSSLFRGQLAKNELLTIVDNFSSSYFMCIWKYPEVERYFLKNKKIKEILRASNAKSKRLQALIEFNTVQTLFIQKQVNFNLILNFFKTYTHYYFDIYKLLILKNLHSISKKQTTKNEILSIIEKKLNFKEPGVIIDKIIFSQA</sequence>
<dbReference type="Proteomes" id="UP000182826">
    <property type="component" value="Unassembled WGS sequence"/>
</dbReference>
<evidence type="ECO:0000313" key="2">
    <source>
        <dbReference type="Proteomes" id="UP000182826"/>
    </source>
</evidence>
<organism evidence="1 2">
    <name type="scientific">Flavobacterium johnsoniae</name>
    <name type="common">Cytophaga johnsonae</name>
    <dbReference type="NCBI Taxonomy" id="986"/>
    <lineage>
        <taxon>Bacteria</taxon>
        <taxon>Pseudomonadati</taxon>
        <taxon>Bacteroidota</taxon>
        <taxon>Flavobacteriia</taxon>
        <taxon>Flavobacteriales</taxon>
        <taxon>Flavobacteriaceae</taxon>
        <taxon>Flavobacterium</taxon>
    </lineage>
</organism>
<dbReference type="EMBL" id="MLFK01000009">
    <property type="protein sequence ID" value="OIV40468.1"/>
    <property type="molecule type" value="Genomic_DNA"/>
</dbReference>
<proteinExistence type="predicted"/>
<dbReference type="RefSeq" id="WP_071637670.1">
    <property type="nucleotide sequence ID" value="NZ_MLFK01000009.1"/>
</dbReference>